<dbReference type="Proteomes" id="UP000028870">
    <property type="component" value="Unassembled WGS sequence"/>
</dbReference>
<reference evidence="2" key="2">
    <citation type="submission" date="2014-03" db="EMBL/GenBank/DDBJ databases">
        <authorList>
            <person name="Urmite Genomes"/>
        </authorList>
    </citation>
    <scope>NUCLEOTIDE SEQUENCE</scope>
    <source>
        <strain evidence="2">DSM 44829</strain>
    </source>
</reference>
<evidence type="ECO:0000256" key="1">
    <source>
        <dbReference type="SAM" id="MobiDB-lite"/>
    </source>
</evidence>
<proteinExistence type="predicted"/>
<sequence>MLTLTAGAAEPLPRGTAWDRPTLGAGRPAMAAVE</sequence>
<keyword evidence="3" id="KW-1185">Reference proteome</keyword>
<reference evidence="2" key="1">
    <citation type="submission" date="2014-03" db="EMBL/GenBank/DDBJ databases">
        <title>Draft Genome Sequence of Mycobacterium cosmeticum DSM 44829.</title>
        <authorList>
            <person name="Croce O."/>
            <person name="Robert C."/>
            <person name="Raoult D."/>
            <person name="Drancourt M."/>
        </authorList>
    </citation>
    <scope>NUCLEOTIDE SEQUENCE [LARGE SCALE GENOMIC DNA]</scope>
    <source>
        <strain evidence="2">DSM 44829</strain>
    </source>
</reference>
<organism evidence="2 3">
    <name type="scientific">Mycolicibacterium cosmeticum</name>
    <dbReference type="NCBI Taxonomy" id="258533"/>
    <lineage>
        <taxon>Bacteria</taxon>
        <taxon>Bacillati</taxon>
        <taxon>Actinomycetota</taxon>
        <taxon>Actinomycetes</taxon>
        <taxon>Mycobacteriales</taxon>
        <taxon>Mycobacteriaceae</taxon>
        <taxon>Mycolicibacterium</taxon>
    </lineage>
</organism>
<gene>
    <name evidence="2" type="ORF">BN977_06264</name>
</gene>
<protein>
    <submittedName>
        <fullName evidence="2">Uncharacterized protein</fullName>
    </submittedName>
</protein>
<evidence type="ECO:0000313" key="2">
    <source>
        <dbReference type="EMBL" id="CDO11422.1"/>
    </source>
</evidence>
<feature type="region of interest" description="Disordered" evidence="1">
    <location>
        <begin position="1"/>
        <end position="34"/>
    </location>
</feature>
<dbReference type="AlphaFoldDB" id="W9B904"/>
<dbReference type="STRING" id="258533.BN977_06264"/>
<name>W9B904_MYCCO</name>
<evidence type="ECO:0000313" key="3">
    <source>
        <dbReference type="Proteomes" id="UP000028870"/>
    </source>
</evidence>
<dbReference type="EMBL" id="CCBB010000003">
    <property type="protein sequence ID" value="CDO11422.1"/>
    <property type="molecule type" value="Genomic_DNA"/>
</dbReference>
<accession>W9B904</accession>
<comment type="caution">
    <text evidence="2">The sequence shown here is derived from an EMBL/GenBank/DDBJ whole genome shotgun (WGS) entry which is preliminary data.</text>
</comment>